<evidence type="ECO:0000259" key="3">
    <source>
        <dbReference type="Pfam" id="PF08596"/>
    </source>
</evidence>
<dbReference type="InterPro" id="IPR015943">
    <property type="entry name" value="WD40/YVTN_repeat-like_dom_sf"/>
</dbReference>
<dbReference type="SMART" id="SM00320">
    <property type="entry name" value="WD40"/>
    <property type="match status" value="5"/>
</dbReference>
<dbReference type="GeneID" id="59373100"/>
<dbReference type="VEuPathDB" id="FungiDB:PC9H_003282"/>
<name>A0A8H7A0K9_PLEOS</name>
<keyword evidence="2" id="KW-0268">Exocytosis</keyword>
<dbReference type="CDD" id="cd15873">
    <property type="entry name" value="R-SNARE_STXBP5_6"/>
    <property type="match status" value="1"/>
</dbReference>
<dbReference type="InterPro" id="IPR036322">
    <property type="entry name" value="WD40_repeat_dom_sf"/>
</dbReference>
<gene>
    <name evidence="4" type="ORF">PC9H_003282</name>
</gene>
<dbReference type="PANTHER" id="PTHR10241">
    <property type="entry name" value="LETHAL 2 GIANT LARVAE PROTEIN"/>
    <property type="match status" value="1"/>
</dbReference>
<dbReference type="InterPro" id="IPR013905">
    <property type="entry name" value="Lgl_C_dom"/>
</dbReference>
<dbReference type="GO" id="GO:0019905">
    <property type="term" value="F:syntaxin binding"/>
    <property type="evidence" value="ECO:0007669"/>
    <property type="project" value="TreeGrafter"/>
</dbReference>
<evidence type="ECO:0000256" key="2">
    <source>
        <dbReference type="ARBA" id="ARBA00022483"/>
    </source>
</evidence>
<keyword evidence="5" id="KW-1185">Reference proteome</keyword>
<dbReference type="Pfam" id="PF08596">
    <property type="entry name" value="Lgl_C"/>
    <property type="match status" value="1"/>
</dbReference>
<dbReference type="OrthoDB" id="19944at2759"/>
<dbReference type="SUPFAM" id="SSF50978">
    <property type="entry name" value="WD40 repeat-like"/>
    <property type="match status" value="2"/>
</dbReference>
<dbReference type="GO" id="GO:0006887">
    <property type="term" value="P:exocytosis"/>
    <property type="evidence" value="ECO:0007669"/>
    <property type="project" value="UniProtKB-KW"/>
</dbReference>
<protein>
    <recommendedName>
        <fullName evidence="3">Lethal giant larvae (Lgl)-like C-terminal domain-containing protein</fullName>
    </recommendedName>
</protein>
<dbReference type="GO" id="GO:0006893">
    <property type="term" value="P:Golgi to plasma membrane transport"/>
    <property type="evidence" value="ECO:0007669"/>
    <property type="project" value="TreeGrafter"/>
</dbReference>
<dbReference type="GO" id="GO:0005737">
    <property type="term" value="C:cytoplasm"/>
    <property type="evidence" value="ECO:0007669"/>
    <property type="project" value="TreeGrafter"/>
</dbReference>
<dbReference type="AlphaFoldDB" id="A0A8H7A0K9"/>
<feature type="domain" description="Lethal giant larvae (Lgl)-like C-terminal" evidence="3">
    <location>
        <begin position="625"/>
        <end position="1023"/>
    </location>
</feature>
<evidence type="ECO:0000313" key="4">
    <source>
        <dbReference type="EMBL" id="KAF7436449.1"/>
    </source>
</evidence>
<dbReference type="RefSeq" id="XP_036634348.1">
    <property type="nucleotide sequence ID" value="XM_036772875.1"/>
</dbReference>
<dbReference type="GO" id="GO:0005096">
    <property type="term" value="F:GTPase activator activity"/>
    <property type="evidence" value="ECO:0007669"/>
    <property type="project" value="TreeGrafter"/>
</dbReference>
<dbReference type="EMBL" id="JACETU010000002">
    <property type="protein sequence ID" value="KAF7436449.1"/>
    <property type="molecule type" value="Genomic_DNA"/>
</dbReference>
<evidence type="ECO:0000256" key="1">
    <source>
        <dbReference type="ARBA" id="ARBA00008070"/>
    </source>
</evidence>
<dbReference type="Gene3D" id="2.130.10.10">
    <property type="entry name" value="YVTN repeat-like/Quinoprotein amine dehydrogenase"/>
    <property type="match status" value="2"/>
</dbReference>
<accession>A0A8H7A0K9</accession>
<organism evidence="4 5">
    <name type="scientific">Pleurotus ostreatus</name>
    <name type="common">Oyster mushroom</name>
    <name type="synonym">White-rot fungus</name>
    <dbReference type="NCBI Taxonomy" id="5322"/>
    <lineage>
        <taxon>Eukaryota</taxon>
        <taxon>Fungi</taxon>
        <taxon>Dikarya</taxon>
        <taxon>Basidiomycota</taxon>
        <taxon>Agaricomycotina</taxon>
        <taxon>Agaricomycetes</taxon>
        <taxon>Agaricomycetidae</taxon>
        <taxon>Agaricales</taxon>
        <taxon>Pleurotineae</taxon>
        <taxon>Pleurotaceae</taxon>
        <taxon>Pleurotus</taxon>
    </lineage>
</organism>
<comment type="similarity">
    <text evidence="1">Belongs to the WD repeat L(2)GL family.</text>
</comment>
<dbReference type="Proteomes" id="UP000623687">
    <property type="component" value="Unassembled WGS sequence"/>
</dbReference>
<dbReference type="GO" id="GO:0045159">
    <property type="term" value="F:myosin II binding"/>
    <property type="evidence" value="ECO:0007669"/>
    <property type="project" value="TreeGrafter"/>
</dbReference>
<dbReference type="InterPro" id="IPR001680">
    <property type="entry name" value="WD40_rpt"/>
</dbReference>
<proteinExistence type="inferred from homology"/>
<dbReference type="GO" id="GO:0005886">
    <property type="term" value="C:plasma membrane"/>
    <property type="evidence" value="ECO:0007669"/>
    <property type="project" value="TreeGrafter"/>
</dbReference>
<comment type="caution">
    <text evidence="4">The sequence shown here is derived from an EMBL/GenBank/DDBJ whole genome shotgun (WGS) entry which is preliminary data.</text>
</comment>
<dbReference type="PANTHER" id="PTHR10241:SF25">
    <property type="entry name" value="TOMOSYN, ISOFORM C"/>
    <property type="match status" value="1"/>
</dbReference>
<evidence type="ECO:0000313" key="5">
    <source>
        <dbReference type="Proteomes" id="UP000623687"/>
    </source>
</evidence>
<reference evidence="4" key="1">
    <citation type="submission" date="2019-07" db="EMBL/GenBank/DDBJ databases">
        <authorList>
            <person name="Palmer J.M."/>
        </authorList>
    </citation>
    <scope>NUCLEOTIDE SEQUENCE</scope>
    <source>
        <strain evidence="4">PC9</strain>
    </source>
</reference>
<sequence length="1119" mass="121694">MFRKHNDQEIYVDLSSALRDRQDWAVGALRTFQYLSDISSFAYEPVSGLLAVGTSGGVVSIFGSPGVQCQVSLREPVAVRFLQFAASIQRLVCLDGSNQLHVWDLEELSQNKPKYLITAKFDEASALTVSPSHSHAFITLASGVVRTYDLLCLRKSPYSMPNMWTLYEEKIIASGMPDMLNPDSSFGLDAVIHPRNLNLLFVVYAGGIILSDLAERNTLRAYELVLPPGAPGGAGYGSKELLIHRRPSPTCMAVHPSGHFFAAGYSDGSIAFWAVEDEDQPLMVRTLDDVDVNVVDPEKIDKYLPQDGRPVPGGIPDDVREPIFKLSWSGLSNSTDPRGGDTVLTILGGTKIGDEIGLIVHSLPPFNPPEPPTPPATNRPNELPTFFRNAMRECVIANNAHFYPTDGIVQDYLVVSRDNPHFGGTFDPTAIILLCEGPGDTRVVEARQFPPPVFTSDTPKPVNNPELGAEGAQDDLIDELTKTLKAMELDSEPMRLTLPVALEDGRSLVDGHLLTLGRDAHESLLANGSLQTKLPLKGGTAWAEEAHATELRHAKYQARRVLVTQHIDLTVQFENFSSQLLMGTQTEGRIEHDFPESLPHLKIDLNTVIVDPAVASRSNFTSPPRIDSIHLTSESLECLVTLRSGELFVYKPKPDEYEFEKPLFREATDEEIVILSHIPTGTSAKYAPNFMLSPGRGLLTAYAICDIGFVASAYADGSLYIVDMRGPTVILRHDPAQKSKSRHSIALALSRHSASTYPVDSLTWSICTLSTGASMGLRLIAVRTNGVTEVFSLERSEVGAWECDRPDPITFESVENPLPKGNFVIDGKYGAIVGATPALLAATFDAVAASRCIWVICGAKSAKSFTEVTGEQVGKARWNTKTGSITSAQLVDKNGSHALVTMSGSNTVSVYSVPELELLHTILLPATRFSTITMDDTGDFIQWQRHAKAPLIVSATYGTLFNFRRTPGYPLIEFASTKGVIPPTPQPISMGPPSLLSGWFSFGGGTSGDQIDLLLGGPDRPIPQPKPRDVAQEGTSSGFNASAITASVAGAQAGIYNRLQSALSERGQMLDGLQDRFNDLEEGSRNMVTQAKRLAAEQTAKRFPCINFSDESCDIFVQK</sequence>